<sequence length="498" mass="53425">MDELRVLRREEGSLILANELGEEYRLAIDEEVAQEVRLATRRAAATARVRPREIQALLRAGKTRSEVAAETGLDEADVERFEEPVRAEQRYMLDLAHAVTVRTDPAASADTPSANDGEQRFGQVISERLIGLGNTINLWRSWRDEDAGWLIGLEFDSRDGDHDAVWSFDHKKRVLSPLTPDATNLSKIGDLGDRLIPKLRAVDNEQNERREPETFDPDALLAPTAEVQPITPDTDQAAAASEDAPLSPDAEYERRREIDTLAINTPDDRDGDLSQTADLLDALRRRRGERSLEAELPIEDLPRADRAEELADGGNDANDQGATDAGADEAPTNGSPAGGEPQAGAESGISGLVDPGPSTRPVRRSGAAANIWGTSGVSGTPDTPAVPRKAPGSTPNAPRSDERSGGQGQQNEPSRLRAVLGDISGPPGVRASRSDSSPATPAQTSSSRASEPASDSADAQAKPSGKRSEAKRDSKRGRSSIPSWDDILFGTRSDDDPA</sequence>
<keyword evidence="4" id="KW-1185">Reference proteome</keyword>
<gene>
    <name evidence="3" type="ORF">SD72_05465</name>
</gene>
<evidence type="ECO:0000256" key="1">
    <source>
        <dbReference type="SAM" id="MobiDB-lite"/>
    </source>
</evidence>
<feature type="compositionally biased region" description="Basic and acidic residues" evidence="1">
    <location>
        <begin position="300"/>
        <end position="309"/>
    </location>
</feature>
<dbReference type="EMBL" id="JXSQ01000005">
    <property type="protein sequence ID" value="KIP52957.1"/>
    <property type="molecule type" value="Genomic_DNA"/>
</dbReference>
<dbReference type="OrthoDB" id="5180791at2"/>
<organism evidence="3 4">
    <name type="scientific">Leucobacter komagatae</name>
    <dbReference type="NCBI Taxonomy" id="55969"/>
    <lineage>
        <taxon>Bacteria</taxon>
        <taxon>Bacillati</taxon>
        <taxon>Actinomycetota</taxon>
        <taxon>Actinomycetes</taxon>
        <taxon>Micrococcales</taxon>
        <taxon>Microbacteriaceae</taxon>
        <taxon>Leucobacter</taxon>
    </lineage>
</organism>
<dbReference type="InterPro" id="IPR021421">
    <property type="entry name" value="DUF3071"/>
</dbReference>
<proteinExistence type="predicted"/>
<dbReference type="NCBIfam" id="NF040712">
    <property type="entry name" value="SepH"/>
    <property type="match status" value="1"/>
</dbReference>
<dbReference type="AlphaFoldDB" id="A0A0D0IPH3"/>
<feature type="compositionally biased region" description="Polar residues" evidence="1">
    <location>
        <begin position="372"/>
        <end position="381"/>
    </location>
</feature>
<feature type="domain" description="DUF3071" evidence="2">
    <location>
        <begin position="1"/>
        <end position="168"/>
    </location>
</feature>
<accession>A0A0D0IPH3</accession>
<protein>
    <recommendedName>
        <fullName evidence="2">DUF3071 domain-containing protein</fullName>
    </recommendedName>
</protein>
<dbReference type="RefSeq" id="WP_042543438.1">
    <property type="nucleotide sequence ID" value="NZ_JXSQ01000005.1"/>
</dbReference>
<reference evidence="3 4" key="1">
    <citation type="submission" date="2015-01" db="EMBL/GenBank/DDBJ databases">
        <title>Draft genome sequence of Leucobacter komagatae strain VKM ST2845.</title>
        <authorList>
            <person name="Karlyshev A.V."/>
            <person name="Kudryashova E.B."/>
        </authorList>
    </citation>
    <scope>NUCLEOTIDE SEQUENCE [LARGE SCALE GENOMIC DNA]</scope>
    <source>
        <strain evidence="3 4">VKM ST2845</strain>
    </source>
</reference>
<name>A0A0D0IPH3_9MICO</name>
<evidence type="ECO:0000313" key="3">
    <source>
        <dbReference type="EMBL" id="KIP52957.1"/>
    </source>
</evidence>
<dbReference type="InterPro" id="IPR047682">
    <property type="entry name" value="SepH-like"/>
</dbReference>
<dbReference type="Pfam" id="PF11268">
    <property type="entry name" value="DUF3071"/>
    <property type="match status" value="1"/>
</dbReference>
<feature type="compositionally biased region" description="Low complexity" evidence="1">
    <location>
        <begin position="434"/>
        <end position="461"/>
    </location>
</feature>
<feature type="region of interest" description="Disordered" evidence="1">
    <location>
        <begin position="234"/>
        <end position="253"/>
    </location>
</feature>
<evidence type="ECO:0000313" key="4">
    <source>
        <dbReference type="Proteomes" id="UP000032120"/>
    </source>
</evidence>
<evidence type="ECO:0000259" key="2">
    <source>
        <dbReference type="Pfam" id="PF11268"/>
    </source>
</evidence>
<dbReference type="Proteomes" id="UP000032120">
    <property type="component" value="Unassembled WGS sequence"/>
</dbReference>
<feature type="region of interest" description="Disordered" evidence="1">
    <location>
        <begin position="285"/>
        <end position="498"/>
    </location>
</feature>
<comment type="caution">
    <text evidence="3">The sequence shown here is derived from an EMBL/GenBank/DDBJ whole genome shotgun (WGS) entry which is preliminary data.</text>
</comment>